<keyword evidence="3 6" id="KW-0812">Transmembrane</keyword>
<evidence type="ECO:0000256" key="2">
    <source>
        <dbReference type="ARBA" id="ARBA00022448"/>
    </source>
</evidence>
<evidence type="ECO:0000256" key="8">
    <source>
        <dbReference type="SAM" id="Phobius"/>
    </source>
</evidence>
<keyword evidence="10" id="KW-1185">Reference proteome</keyword>
<keyword evidence="8" id="KW-1133">Transmembrane helix</keyword>
<name>A0A4D6MSD6_VIGUN</name>
<evidence type="ECO:0000313" key="9">
    <source>
        <dbReference type="EMBL" id="QCE04366.1"/>
    </source>
</evidence>
<dbReference type="AlphaFoldDB" id="A0A4D6MSD6"/>
<comment type="subcellular location">
    <subcellularLocation>
        <location evidence="1">Membrane</location>
        <topology evidence="1">Multi-pass membrane protein</topology>
    </subcellularLocation>
</comment>
<dbReference type="Pfam" id="PF00153">
    <property type="entry name" value="Mito_carr"/>
    <property type="match status" value="3"/>
</dbReference>
<dbReference type="GO" id="GO:0055085">
    <property type="term" value="P:transmembrane transport"/>
    <property type="evidence" value="ECO:0007669"/>
    <property type="project" value="InterPro"/>
</dbReference>
<sequence>MEARVGMVMEGGQRTLNADGVAAKFLAQNTHQLGTLHQLLAGGIAGAFSKTCTAPLARLTILFQVQGMHSEVAALRNPSIWYEASRIINEEGFRAFWKGNMVTIAHRLPYSAVNFYAYERYKNVITGVLSILANPLVHFVGGGLAGITAASATYPLDLVRTRLAAQRNTMYYRGISHAFSTICRDEGFLGLYKGLGATLLGVGPSIAISFSVYEWLRSVWQSQRPDDSTAVVGLACGSLSGIASSTATFPLDLVRRRMQLEGAGGRARVYNTGLFGAFGRIIQTEGVRGLYRGILLEYYKVVPSVGIVFMTYETLKMLLSGISNY</sequence>
<feature type="transmembrane region" description="Helical" evidence="8">
    <location>
        <begin position="228"/>
        <end position="251"/>
    </location>
</feature>
<dbReference type="InterPro" id="IPR002067">
    <property type="entry name" value="MCP"/>
</dbReference>
<dbReference type="PROSITE" id="PS50920">
    <property type="entry name" value="SOLCAR"/>
    <property type="match status" value="3"/>
</dbReference>
<dbReference type="EMBL" id="CP039352">
    <property type="protein sequence ID" value="QCE04366.1"/>
    <property type="molecule type" value="Genomic_DNA"/>
</dbReference>
<keyword evidence="4" id="KW-0677">Repeat</keyword>
<feature type="repeat" description="Solcar" evidence="6">
    <location>
        <begin position="33"/>
        <end position="124"/>
    </location>
</feature>
<evidence type="ECO:0000256" key="1">
    <source>
        <dbReference type="ARBA" id="ARBA00004141"/>
    </source>
</evidence>
<keyword evidence="5 6" id="KW-0472">Membrane</keyword>
<evidence type="ECO:0000256" key="7">
    <source>
        <dbReference type="RuleBase" id="RU000488"/>
    </source>
</evidence>
<dbReference type="Gene3D" id="1.50.40.10">
    <property type="entry name" value="Mitochondrial carrier domain"/>
    <property type="match status" value="1"/>
</dbReference>
<evidence type="ECO:0000256" key="3">
    <source>
        <dbReference type="ARBA" id="ARBA00022692"/>
    </source>
</evidence>
<proteinExistence type="inferred from homology"/>
<dbReference type="SUPFAM" id="SSF103506">
    <property type="entry name" value="Mitochondrial carrier"/>
    <property type="match status" value="1"/>
</dbReference>
<dbReference type="PANTHER" id="PTHR24089">
    <property type="entry name" value="SOLUTE CARRIER FAMILY 25"/>
    <property type="match status" value="1"/>
</dbReference>
<dbReference type="InterPro" id="IPR023395">
    <property type="entry name" value="MCP_dom_sf"/>
</dbReference>
<comment type="similarity">
    <text evidence="7">Belongs to the mitochondrial carrier (TC 2.A.29) family.</text>
</comment>
<reference evidence="9 10" key="1">
    <citation type="submission" date="2019-04" db="EMBL/GenBank/DDBJ databases">
        <title>An improved genome assembly and genetic linkage map for asparagus bean, Vigna unguiculata ssp. sesquipedialis.</title>
        <authorList>
            <person name="Xia Q."/>
            <person name="Zhang R."/>
            <person name="Dong Y."/>
        </authorList>
    </citation>
    <scope>NUCLEOTIDE SEQUENCE [LARGE SCALE GENOMIC DNA]</scope>
    <source>
        <tissue evidence="9">Leaf</tissue>
    </source>
</reference>
<organism evidence="9 10">
    <name type="scientific">Vigna unguiculata</name>
    <name type="common">Cowpea</name>
    <dbReference type="NCBI Taxonomy" id="3917"/>
    <lineage>
        <taxon>Eukaryota</taxon>
        <taxon>Viridiplantae</taxon>
        <taxon>Streptophyta</taxon>
        <taxon>Embryophyta</taxon>
        <taxon>Tracheophyta</taxon>
        <taxon>Spermatophyta</taxon>
        <taxon>Magnoliopsida</taxon>
        <taxon>eudicotyledons</taxon>
        <taxon>Gunneridae</taxon>
        <taxon>Pentapetalae</taxon>
        <taxon>rosids</taxon>
        <taxon>fabids</taxon>
        <taxon>Fabales</taxon>
        <taxon>Fabaceae</taxon>
        <taxon>Papilionoideae</taxon>
        <taxon>50 kb inversion clade</taxon>
        <taxon>NPAAA clade</taxon>
        <taxon>indigoferoid/millettioid clade</taxon>
        <taxon>Phaseoleae</taxon>
        <taxon>Vigna</taxon>
    </lineage>
</organism>
<dbReference type="Proteomes" id="UP000501690">
    <property type="component" value="Linkage Group LG8"/>
</dbReference>
<protein>
    <submittedName>
        <fullName evidence="9">Solute carrier family 25</fullName>
    </submittedName>
</protein>
<feature type="transmembrane region" description="Helical" evidence="8">
    <location>
        <begin position="194"/>
        <end position="216"/>
    </location>
</feature>
<dbReference type="PRINTS" id="PR00926">
    <property type="entry name" value="MITOCARRIER"/>
</dbReference>
<gene>
    <name evidence="9" type="ORF">DEO72_LG8g2402</name>
</gene>
<evidence type="ECO:0000256" key="5">
    <source>
        <dbReference type="ARBA" id="ARBA00023136"/>
    </source>
</evidence>
<feature type="repeat" description="Solcar" evidence="6">
    <location>
        <begin position="133"/>
        <end position="219"/>
    </location>
</feature>
<evidence type="ECO:0000313" key="10">
    <source>
        <dbReference type="Proteomes" id="UP000501690"/>
    </source>
</evidence>
<feature type="repeat" description="Solcar" evidence="6">
    <location>
        <begin position="228"/>
        <end position="318"/>
    </location>
</feature>
<accession>A0A4D6MSD6</accession>
<dbReference type="GO" id="GO:0016020">
    <property type="term" value="C:membrane"/>
    <property type="evidence" value="ECO:0007669"/>
    <property type="project" value="UniProtKB-SubCell"/>
</dbReference>
<evidence type="ECO:0000256" key="6">
    <source>
        <dbReference type="PROSITE-ProRule" id="PRU00282"/>
    </source>
</evidence>
<keyword evidence="2 7" id="KW-0813">Transport</keyword>
<dbReference type="InterPro" id="IPR018108">
    <property type="entry name" value="MCP_transmembrane"/>
</dbReference>
<evidence type="ECO:0000256" key="4">
    <source>
        <dbReference type="ARBA" id="ARBA00022737"/>
    </source>
</evidence>